<dbReference type="Pfam" id="PF13715">
    <property type="entry name" value="CarbopepD_reg_2"/>
    <property type="match status" value="1"/>
</dbReference>
<evidence type="ECO:0000256" key="3">
    <source>
        <dbReference type="ARBA" id="ARBA00022452"/>
    </source>
</evidence>
<evidence type="ECO:0000256" key="10">
    <source>
        <dbReference type="SAM" id="SignalP"/>
    </source>
</evidence>
<dbReference type="InterPro" id="IPR008969">
    <property type="entry name" value="CarboxyPept-like_regulatory"/>
</dbReference>
<comment type="similarity">
    <text evidence="8 9">Belongs to the TonB-dependent receptor family.</text>
</comment>
<evidence type="ECO:0000256" key="7">
    <source>
        <dbReference type="ARBA" id="ARBA00023237"/>
    </source>
</evidence>
<feature type="domain" description="TonB-dependent receptor-like beta-barrel" evidence="11">
    <location>
        <begin position="407"/>
        <end position="944"/>
    </location>
</feature>
<keyword evidence="3 8" id="KW-1134">Transmembrane beta strand</keyword>
<protein>
    <submittedName>
        <fullName evidence="13">TonB-linked SusC/RagA family outer membrane protein</fullName>
    </submittedName>
</protein>
<dbReference type="InterPro" id="IPR000531">
    <property type="entry name" value="Beta-barrel_TonB"/>
</dbReference>
<dbReference type="FunFam" id="2.170.130.10:FF:000008">
    <property type="entry name" value="SusC/RagA family TonB-linked outer membrane protein"/>
    <property type="match status" value="1"/>
</dbReference>
<dbReference type="InterPro" id="IPR023997">
    <property type="entry name" value="TonB-dep_OMP_SusC/RagA_CS"/>
</dbReference>
<proteinExistence type="inferred from homology"/>
<name>A0A4R1RNL1_9FLAO</name>
<evidence type="ECO:0000313" key="14">
    <source>
        <dbReference type="Proteomes" id="UP000295455"/>
    </source>
</evidence>
<evidence type="ECO:0000259" key="12">
    <source>
        <dbReference type="Pfam" id="PF07715"/>
    </source>
</evidence>
<dbReference type="Pfam" id="PF00593">
    <property type="entry name" value="TonB_dep_Rec_b-barrel"/>
    <property type="match status" value="1"/>
</dbReference>
<keyword evidence="2 8" id="KW-0813">Transport</keyword>
<dbReference type="Pfam" id="PF07715">
    <property type="entry name" value="Plug"/>
    <property type="match status" value="1"/>
</dbReference>
<gene>
    <name evidence="13" type="ORF">EV196_102466</name>
</gene>
<dbReference type="GO" id="GO:0009279">
    <property type="term" value="C:cell outer membrane"/>
    <property type="evidence" value="ECO:0007669"/>
    <property type="project" value="UniProtKB-SubCell"/>
</dbReference>
<dbReference type="NCBIfam" id="TIGR04056">
    <property type="entry name" value="OMP_RagA_SusC"/>
    <property type="match status" value="1"/>
</dbReference>
<dbReference type="AlphaFoldDB" id="A0A4R1RNL1"/>
<dbReference type="InterPro" id="IPR037066">
    <property type="entry name" value="Plug_dom_sf"/>
</dbReference>
<dbReference type="NCBIfam" id="TIGR04057">
    <property type="entry name" value="SusC_RagA_signa"/>
    <property type="match status" value="1"/>
</dbReference>
<evidence type="ECO:0000259" key="11">
    <source>
        <dbReference type="Pfam" id="PF00593"/>
    </source>
</evidence>
<evidence type="ECO:0000256" key="5">
    <source>
        <dbReference type="ARBA" id="ARBA00023077"/>
    </source>
</evidence>
<dbReference type="InterPro" id="IPR039426">
    <property type="entry name" value="TonB-dep_rcpt-like"/>
</dbReference>
<dbReference type="SUPFAM" id="SSF56935">
    <property type="entry name" value="Porins"/>
    <property type="match status" value="1"/>
</dbReference>
<evidence type="ECO:0000256" key="4">
    <source>
        <dbReference type="ARBA" id="ARBA00022692"/>
    </source>
</evidence>
<keyword evidence="5 9" id="KW-0798">TonB box</keyword>
<dbReference type="Gene3D" id="2.40.170.20">
    <property type="entry name" value="TonB-dependent receptor, beta-barrel domain"/>
    <property type="match status" value="1"/>
</dbReference>
<feature type="signal peptide" evidence="10">
    <location>
        <begin position="1"/>
        <end position="18"/>
    </location>
</feature>
<dbReference type="InterPro" id="IPR012910">
    <property type="entry name" value="Plug_dom"/>
</dbReference>
<organism evidence="13 14">
    <name type="scientific">Mariniflexile fucanivorans</name>
    <dbReference type="NCBI Taxonomy" id="264023"/>
    <lineage>
        <taxon>Bacteria</taxon>
        <taxon>Pseudomonadati</taxon>
        <taxon>Bacteroidota</taxon>
        <taxon>Flavobacteriia</taxon>
        <taxon>Flavobacteriales</taxon>
        <taxon>Flavobacteriaceae</taxon>
        <taxon>Mariniflexile</taxon>
    </lineage>
</organism>
<dbReference type="Proteomes" id="UP000295455">
    <property type="component" value="Unassembled WGS sequence"/>
</dbReference>
<dbReference type="EMBL" id="SLUP01000002">
    <property type="protein sequence ID" value="TCL67903.1"/>
    <property type="molecule type" value="Genomic_DNA"/>
</dbReference>
<comment type="subcellular location">
    <subcellularLocation>
        <location evidence="1 8">Cell outer membrane</location>
        <topology evidence="1 8">Multi-pass membrane protein</topology>
    </subcellularLocation>
</comment>
<dbReference type="InterPro" id="IPR036942">
    <property type="entry name" value="Beta-barrel_TonB_sf"/>
</dbReference>
<evidence type="ECO:0000256" key="9">
    <source>
        <dbReference type="RuleBase" id="RU003357"/>
    </source>
</evidence>
<evidence type="ECO:0000256" key="2">
    <source>
        <dbReference type="ARBA" id="ARBA00022448"/>
    </source>
</evidence>
<feature type="domain" description="TonB-dependent receptor plug" evidence="12">
    <location>
        <begin position="112"/>
        <end position="219"/>
    </location>
</feature>
<evidence type="ECO:0000313" key="13">
    <source>
        <dbReference type="EMBL" id="TCL67903.1"/>
    </source>
</evidence>
<keyword evidence="10" id="KW-0732">Signal</keyword>
<dbReference type="Gene3D" id="2.60.40.1120">
    <property type="entry name" value="Carboxypeptidase-like, regulatory domain"/>
    <property type="match status" value="1"/>
</dbReference>
<sequence>MKQILTAFIFMISVAVFSQNKTITGKITDGTGQPLAGANIIEKGTSNGALSDFDGNFSIKVAGQNSILVVSYIGFVNQQIPVQGKNTINIILKEDLAALDEVVVIGYGTVKKKDLVGSVSVVDTKEAFLTPVSNPQNALQGRASGVQVTSSNGSPGSAPEIIIRGGNSITGGNDPLYVIDGFVGADNIASLNPNDIESMQVLKDASSTAIYGARGTNGVIIITTKKGKIGKPVVNFRASSGIQTLPKEIDVQSTRELATWFNNIAPDQTNLPFDLNDLPATDTNWQKELIREAVLSDYQLSVSGGTEAVKYYVSGGVLTQDGIVKGSGFDRYSLRSNIDFKLSKTFKAGLNLSLSRTDKDNNVVSFTQLLREDPSKPVYDDEGNYWIGTNPILGSKTGHLLADALLDDDTTTLDKIFINTYIQGDFFDNKLTWKSTFGGDFVYNKRHRFTPSTNPSYIMDGNKLARAIINRSNNQEFLNENTLNYTETFGDHSLNILAGASFQTQNSESVQITAADIPSDGVNVYAVQLAPAESVGITSDYSEIHQLGVFGRVNYIYKDRYIFNASLRRDGKSSLGINEKYANFPSASIGWKVKEESFLKDVDAINDLKLRVNYGRTGNSGVAAFNTIANYNIDNNTIIVNGVVVPGVTQGEIAKPNLGWEITDQYDAGLEFSLFNRRLSAEVDVYYKETTDLLLAENTVDFTGVTTLLTNIGAVKNRGVDVTLNGKIVKTDNFKWDVSLSVSTFKNEVLDLGQSTFLSTNNLGAPATDEASRLMVGQPVGIFWGAKYLGFDPTTGDAIFEDISGPDGVPDGIYSEEYDDQIIGNANPDFFGGLQTNFTYKNFDLSAFFAFSVGNENYSEEFFRVNEISANSFASIRNNMWSVNNTENAKYPAFNSDNYDLSSSLYVQDASYLRLSTLQLGYNLPKDLISGFDKLRVYFTGTNLFLVKSKDYVGFDPDVSTGVANKLQRGFDGIAYPQNRSLLIGIDVSF</sequence>
<evidence type="ECO:0000256" key="6">
    <source>
        <dbReference type="ARBA" id="ARBA00023136"/>
    </source>
</evidence>
<keyword evidence="4 8" id="KW-0812">Transmembrane</keyword>
<accession>A0A4R1RNL1</accession>
<evidence type="ECO:0000256" key="1">
    <source>
        <dbReference type="ARBA" id="ARBA00004571"/>
    </source>
</evidence>
<evidence type="ECO:0000256" key="8">
    <source>
        <dbReference type="PROSITE-ProRule" id="PRU01360"/>
    </source>
</evidence>
<keyword evidence="6 8" id="KW-0472">Membrane</keyword>
<dbReference type="RefSeq" id="WP_132216036.1">
    <property type="nucleotide sequence ID" value="NZ_OX156936.1"/>
</dbReference>
<dbReference type="Gene3D" id="2.170.130.10">
    <property type="entry name" value="TonB-dependent receptor, plug domain"/>
    <property type="match status" value="1"/>
</dbReference>
<keyword evidence="7 8" id="KW-0998">Cell outer membrane</keyword>
<dbReference type="InterPro" id="IPR023996">
    <property type="entry name" value="TonB-dep_OMP_SusC/RagA"/>
</dbReference>
<keyword evidence="14" id="KW-1185">Reference proteome</keyword>
<comment type="caution">
    <text evidence="13">The sequence shown here is derived from an EMBL/GenBank/DDBJ whole genome shotgun (WGS) entry which is preliminary data.</text>
</comment>
<dbReference type="SUPFAM" id="SSF49464">
    <property type="entry name" value="Carboxypeptidase regulatory domain-like"/>
    <property type="match status" value="1"/>
</dbReference>
<dbReference type="PROSITE" id="PS52016">
    <property type="entry name" value="TONB_DEPENDENT_REC_3"/>
    <property type="match status" value="1"/>
</dbReference>
<feature type="chain" id="PRO_5020673824" evidence="10">
    <location>
        <begin position="19"/>
        <end position="990"/>
    </location>
</feature>
<reference evidence="13 14" key="1">
    <citation type="submission" date="2019-03" db="EMBL/GenBank/DDBJ databases">
        <title>Genomic Encyclopedia of Type Strains, Phase IV (KMG-IV): sequencing the most valuable type-strain genomes for metagenomic binning, comparative biology and taxonomic classification.</title>
        <authorList>
            <person name="Goeker M."/>
        </authorList>
    </citation>
    <scope>NUCLEOTIDE SEQUENCE [LARGE SCALE GENOMIC DNA]</scope>
    <source>
        <strain evidence="13 14">DSM 18792</strain>
    </source>
</reference>
<dbReference type="OrthoDB" id="9768177at2"/>